<dbReference type="Pfam" id="PF22725">
    <property type="entry name" value="GFO_IDH_MocA_C3"/>
    <property type="match status" value="1"/>
</dbReference>
<dbReference type="InterPro" id="IPR051317">
    <property type="entry name" value="Gfo/Idh/MocA_oxidoreduct"/>
</dbReference>
<evidence type="ECO:0000313" key="6">
    <source>
        <dbReference type="EMBL" id="GAA4679347.1"/>
    </source>
</evidence>
<dbReference type="EMBL" id="BAABLM010000005">
    <property type="protein sequence ID" value="GAA4679347.1"/>
    <property type="molecule type" value="Genomic_DNA"/>
</dbReference>
<accession>A0ABP8W417</accession>
<evidence type="ECO:0000259" key="4">
    <source>
        <dbReference type="Pfam" id="PF01408"/>
    </source>
</evidence>
<dbReference type="SUPFAM" id="SSF55347">
    <property type="entry name" value="Glyceraldehyde-3-phosphate dehydrogenase-like, C-terminal domain"/>
    <property type="match status" value="1"/>
</dbReference>
<dbReference type="InterPro" id="IPR055170">
    <property type="entry name" value="GFO_IDH_MocA-like_dom"/>
</dbReference>
<dbReference type="PANTHER" id="PTHR43708">
    <property type="entry name" value="CONSERVED EXPRESSED OXIDOREDUCTASE (EUROFUNG)"/>
    <property type="match status" value="1"/>
</dbReference>
<evidence type="ECO:0000256" key="1">
    <source>
        <dbReference type="ARBA" id="ARBA00010928"/>
    </source>
</evidence>
<evidence type="ECO:0000256" key="3">
    <source>
        <dbReference type="ARBA" id="ARBA00023027"/>
    </source>
</evidence>
<sequence>MARIGLVGYGTGGRYFHAPFIEAAIGATLAGVVVRSETRRAEVTQDLPGTPVFDDLDALIDSGVDAVVISTPPGSKEDLVRHAIERGVPVITDKPFALDPETARGLMALAEEAGVPLGVFHNRRWDADILTVRDLIATGKLGEVRHFESRLDAWEPGPARGGQSGGVLLDTGTHFIDQAVFLFGPVDSVFAEIDWYDGEAGHVDTGYFVSLTHTSGVVSHIKTNKLLRGAGRELRVIGDEGSYQAETVDVQARALFDGLRPIASRQTWGYDAEANWGTLVTASGSEIVPSSQGDYAGYYEQLVRALEQGEGLPVTGPDAFETVRIVEAAFRSDAEKRVVAL</sequence>
<evidence type="ECO:0000313" key="7">
    <source>
        <dbReference type="Proteomes" id="UP001501295"/>
    </source>
</evidence>
<dbReference type="Pfam" id="PF01408">
    <property type="entry name" value="GFO_IDH_MocA"/>
    <property type="match status" value="1"/>
</dbReference>
<dbReference type="RefSeq" id="WP_345376280.1">
    <property type="nucleotide sequence ID" value="NZ_BAABLM010000005.1"/>
</dbReference>
<dbReference type="Gene3D" id="3.30.360.10">
    <property type="entry name" value="Dihydrodipicolinate Reductase, domain 2"/>
    <property type="match status" value="1"/>
</dbReference>
<reference evidence="7" key="1">
    <citation type="journal article" date="2019" name="Int. J. Syst. Evol. Microbiol.">
        <title>The Global Catalogue of Microorganisms (GCM) 10K type strain sequencing project: providing services to taxonomists for standard genome sequencing and annotation.</title>
        <authorList>
            <consortium name="The Broad Institute Genomics Platform"/>
            <consortium name="The Broad Institute Genome Sequencing Center for Infectious Disease"/>
            <person name="Wu L."/>
            <person name="Ma J."/>
        </authorList>
    </citation>
    <scope>NUCLEOTIDE SEQUENCE [LARGE SCALE GENOMIC DNA]</scope>
    <source>
        <strain evidence="7">JCM 18956</strain>
    </source>
</reference>
<comment type="similarity">
    <text evidence="1">Belongs to the Gfo/Idh/MocA family.</text>
</comment>
<dbReference type="InterPro" id="IPR000683">
    <property type="entry name" value="Gfo/Idh/MocA-like_OxRdtase_N"/>
</dbReference>
<name>A0ABP8W417_9MICO</name>
<dbReference type="SUPFAM" id="SSF51735">
    <property type="entry name" value="NAD(P)-binding Rossmann-fold domains"/>
    <property type="match status" value="1"/>
</dbReference>
<evidence type="ECO:0000259" key="5">
    <source>
        <dbReference type="Pfam" id="PF22725"/>
    </source>
</evidence>
<keyword evidence="2" id="KW-0560">Oxidoreductase</keyword>
<organism evidence="6 7">
    <name type="scientific">Frondihabitans cladoniiphilus</name>
    <dbReference type="NCBI Taxonomy" id="715785"/>
    <lineage>
        <taxon>Bacteria</taxon>
        <taxon>Bacillati</taxon>
        <taxon>Actinomycetota</taxon>
        <taxon>Actinomycetes</taxon>
        <taxon>Micrococcales</taxon>
        <taxon>Microbacteriaceae</taxon>
        <taxon>Frondihabitans</taxon>
    </lineage>
</organism>
<feature type="domain" description="GFO/IDH/MocA-like oxidoreductase" evidence="5">
    <location>
        <begin position="130"/>
        <end position="243"/>
    </location>
</feature>
<dbReference type="InterPro" id="IPR036291">
    <property type="entry name" value="NAD(P)-bd_dom_sf"/>
</dbReference>
<dbReference type="Gene3D" id="3.40.50.720">
    <property type="entry name" value="NAD(P)-binding Rossmann-like Domain"/>
    <property type="match status" value="1"/>
</dbReference>
<protein>
    <submittedName>
        <fullName evidence="6">Gfo/Idh/MocA family oxidoreductase</fullName>
    </submittedName>
</protein>
<dbReference type="PANTHER" id="PTHR43708:SF5">
    <property type="entry name" value="CONSERVED EXPRESSED OXIDOREDUCTASE (EUROFUNG)-RELATED"/>
    <property type="match status" value="1"/>
</dbReference>
<comment type="caution">
    <text evidence="6">The sequence shown here is derived from an EMBL/GenBank/DDBJ whole genome shotgun (WGS) entry which is preliminary data.</text>
</comment>
<dbReference type="Proteomes" id="UP001501295">
    <property type="component" value="Unassembled WGS sequence"/>
</dbReference>
<feature type="domain" description="Gfo/Idh/MocA-like oxidoreductase N-terminal" evidence="4">
    <location>
        <begin position="3"/>
        <end position="121"/>
    </location>
</feature>
<keyword evidence="7" id="KW-1185">Reference proteome</keyword>
<proteinExistence type="inferred from homology"/>
<evidence type="ECO:0000256" key="2">
    <source>
        <dbReference type="ARBA" id="ARBA00023002"/>
    </source>
</evidence>
<keyword evidence="3" id="KW-0520">NAD</keyword>
<gene>
    <name evidence="6" type="ORF">GCM10025780_25490</name>
</gene>